<protein>
    <submittedName>
        <fullName evidence="4">DNA-binding transcriptional MerR regulator</fullName>
    </submittedName>
</protein>
<dbReference type="InterPro" id="IPR010499">
    <property type="entry name" value="AraC_E-bd"/>
</dbReference>
<dbReference type="Pfam" id="PF13411">
    <property type="entry name" value="MerR_1"/>
    <property type="match status" value="1"/>
</dbReference>
<gene>
    <name evidence="4" type="ORF">J2Z77_002884</name>
</gene>
<keyword evidence="1 4" id="KW-0238">DNA-binding</keyword>
<dbReference type="GO" id="GO:0003677">
    <property type="term" value="F:DNA binding"/>
    <property type="evidence" value="ECO:0007669"/>
    <property type="project" value="UniProtKB-KW"/>
</dbReference>
<feature type="coiled-coil region" evidence="2">
    <location>
        <begin position="95"/>
        <end position="122"/>
    </location>
</feature>
<dbReference type="InterPro" id="IPR047057">
    <property type="entry name" value="MerR_fam"/>
</dbReference>
<dbReference type="CDD" id="cd01107">
    <property type="entry name" value="HTH_BmrR"/>
    <property type="match status" value="1"/>
</dbReference>
<dbReference type="Gene3D" id="3.20.80.10">
    <property type="entry name" value="Regulatory factor, effector binding domain"/>
    <property type="match status" value="1"/>
</dbReference>
<name>A0ABS4L4P0_STRAV</name>
<dbReference type="PANTHER" id="PTHR30204">
    <property type="entry name" value="REDOX-CYCLING DRUG-SENSING TRANSCRIPTIONAL ACTIVATOR SOXR"/>
    <property type="match status" value="1"/>
</dbReference>
<dbReference type="InterPro" id="IPR029442">
    <property type="entry name" value="GyrI-like"/>
</dbReference>
<dbReference type="PANTHER" id="PTHR30204:SF97">
    <property type="entry name" value="MERR FAMILY REGULATORY PROTEIN"/>
    <property type="match status" value="1"/>
</dbReference>
<reference evidence="4 5" key="1">
    <citation type="submission" date="2021-03" db="EMBL/GenBank/DDBJ databases">
        <title>Genomic Encyclopedia of Type Strains, Phase IV (KMG-IV): sequencing the most valuable type-strain genomes for metagenomic binning, comparative biology and taxonomic classification.</title>
        <authorList>
            <person name="Goeker M."/>
        </authorList>
    </citation>
    <scope>NUCLEOTIDE SEQUENCE [LARGE SCALE GENOMIC DNA]</scope>
    <source>
        <strain evidence="4 5">DSM 40526</strain>
    </source>
</reference>
<dbReference type="SMART" id="SM00871">
    <property type="entry name" value="AraC_E_bind"/>
    <property type="match status" value="1"/>
</dbReference>
<proteinExistence type="predicted"/>
<sequence>MSDLVVERVMFTIGDFAKHGRVSVRMLRHYDALGLLRPARVDPFTGYRFYEAGQLARLNRVIALKELGFSLDEVGTILGERVGAEELRGMLRLRQAELEAAMAAAAARLVQVEARLRTIENEGTMPADDIVVKSLPPVRLAELTGTAASYEPQDIGPVIGPLYDELCRRVEEAGVVPTGPGTAYYEDAAATGPAGAVLVHAGLPVAASVRAEDLGGAVRIVTLPAVERAATVVHRGSMDGILPTAQALARWIDAHGHRSAGYARELTLACPQDREQWVTELQEPLAATS</sequence>
<keyword evidence="2" id="KW-0175">Coiled coil</keyword>
<keyword evidence="5" id="KW-1185">Reference proteome</keyword>
<organism evidence="4 5">
    <name type="scientific">Streptomyces avidinii</name>
    <dbReference type="NCBI Taxonomy" id="1895"/>
    <lineage>
        <taxon>Bacteria</taxon>
        <taxon>Bacillati</taxon>
        <taxon>Actinomycetota</taxon>
        <taxon>Actinomycetes</taxon>
        <taxon>Kitasatosporales</taxon>
        <taxon>Streptomycetaceae</taxon>
        <taxon>Streptomyces</taxon>
    </lineage>
</organism>
<dbReference type="Pfam" id="PF06445">
    <property type="entry name" value="GyrI-like"/>
    <property type="match status" value="1"/>
</dbReference>
<evidence type="ECO:0000256" key="2">
    <source>
        <dbReference type="SAM" id="Coils"/>
    </source>
</evidence>
<dbReference type="InterPro" id="IPR000551">
    <property type="entry name" value="MerR-type_HTH_dom"/>
</dbReference>
<evidence type="ECO:0000259" key="3">
    <source>
        <dbReference type="PROSITE" id="PS50937"/>
    </source>
</evidence>
<evidence type="ECO:0000313" key="5">
    <source>
        <dbReference type="Proteomes" id="UP001519310"/>
    </source>
</evidence>
<dbReference type="SUPFAM" id="SSF46955">
    <property type="entry name" value="Putative DNA-binding domain"/>
    <property type="match status" value="1"/>
</dbReference>
<dbReference type="InterPro" id="IPR009061">
    <property type="entry name" value="DNA-bd_dom_put_sf"/>
</dbReference>
<feature type="domain" description="HTH merR-type" evidence="3">
    <location>
        <begin position="10"/>
        <end position="80"/>
    </location>
</feature>
<comment type="caution">
    <text evidence="4">The sequence shown here is derived from an EMBL/GenBank/DDBJ whole genome shotgun (WGS) entry which is preliminary data.</text>
</comment>
<evidence type="ECO:0000313" key="4">
    <source>
        <dbReference type="EMBL" id="MBP2037084.1"/>
    </source>
</evidence>
<evidence type="ECO:0000256" key="1">
    <source>
        <dbReference type="ARBA" id="ARBA00023125"/>
    </source>
</evidence>
<dbReference type="EMBL" id="JAGGLQ010000004">
    <property type="protein sequence ID" value="MBP2037084.1"/>
    <property type="molecule type" value="Genomic_DNA"/>
</dbReference>
<dbReference type="Gene3D" id="1.10.1660.10">
    <property type="match status" value="1"/>
</dbReference>
<dbReference type="InterPro" id="IPR011256">
    <property type="entry name" value="Reg_factor_effector_dom_sf"/>
</dbReference>
<dbReference type="SMART" id="SM00422">
    <property type="entry name" value="HTH_MERR"/>
    <property type="match status" value="1"/>
</dbReference>
<dbReference type="PROSITE" id="PS50937">
    <property type="entry name" value="HTH_MERR_2"/>
    <property type="match status" value="1"/>
</dbReference>
<accession>A0ABS4L4P0</accession>
<dbReference type="SUPFAM" id="SSF55136">
    <property type="entry name" value="Probable bacterial effector-binding domain"/>
    <property type="match status" value="1"/>
</dbReference>
<dbReference type="Proteomes" id="UP001519310">
    <property type="component" value="Unassembled WGS sequence"/>
</dbReference>